<evidence type="ECO:0000313" key="3">
    <source>
        <dbReference type="Proteomes" id="UP001530315"/>
    </source>
</evidence>
<feature type="region of interest" description="Disordered" evidence="1">
    <location>
        <begin position="568"/>
        <end position="590"/>
    </location>
</feature>
<feature type="compositionally biased region" description="Low complexity" evidence="1">
    <location>
        <begin position="38"/>
        <end position="55"/>
    </location>
</feature>
<proteinExistence type="predicted"/>
<gene>
    <name evidence="2" type="ORF">ACHAW5_007081</name>
</gene>
<sequence length="590" mass="65154">MAARILSSGGRSIGRKHLSSLLLPDKPLVSKGMDTVASSSSSSSSSSSRLLSSRPSPEPDRGDGGTPPPFRRRHAQSFVQPDIDLELGELETELPPGFHQRMGRGLGSDRHDNDGRDSYWRPPWNNPRAEIVTAEDFANRPRVNFSESFLTMQDAMAVLSWMSQEDKDGMYKLYLDMMTTIAAAGGGGSRSSSRREDVADRGWEVLSANTSHEYVVRVVAQKYNVTTSRAGGVIQLQHNEEQLKRDPTFHVDHALQARMDEKMRDYIREVYQSYGEQDPLQFVEDPIASTGRIGREDTGSDIYVAASELADVDALLKATKMREIEEARVRIANHVYVEDVDERTRKVPVDQEVRRLMKMGEEFRGMYEETAEGGGGEGGADAAEASNAKSADEDGAIDGGGAAADGGVTTAAEKISRGAARTMKSVRTEVPKVPKGASPFPDNNRGYNETPETRRPRWKFAAQIINTHALKNPPGSSRRGKGVAARAKARRHGRVVEGNTIIEEDGKLRVASVAELERTSWKHVRNESEFMFRGVKDAWLRRQLEGEVGGWGYQKEIFKVVPKLMEINSESGENEEGVDGDEEGEDGDRE</sequence>
<feature type="region of interest" description="Disordered" evidence="1">
    <location>
        <begin position="95"/>
        <end position="122"/>
    </location>
</feature>
<feature type="compositionally biased region" description="Low complexity" evidence="1">
    <location>
        <begin position="380"/>
        <end position="389"/>
    </location>
</feature>
<dbReference type="EMBL" id="JALLAZ020001624">
    <property type="protein sequence ID" value="KAL3770626.1"/>
    <property type="molecule type" value="Genomic_DNA"/>
</dbReference>
<feature type="compositionally biased region" description="Acidic residues" evidence="1">
    <location>
        <begin position="572"/>
        <end position="590"/>
    </location>
</feature>
<dbReference type="Proteomes" id="UP001530315">
    <property type="component" value="Unassembled WGS sequence"/>
</dbReference>
<organism evidence="2 3">
    <name type="scientific">Stephanodiscus triporus</name>
    <dbReference type="NCBI Taxonomy" id="2934178"/>
    <lineage>
        <taxon>Eukaryota</taxon>
        <taxon>Sar</taxon>
        <taxon>Stramenopiles</taxon>
        <taxon>Ochrophyta</taxon>
        <taxon>Bacillariophyta</taxon>
        <taxon>Coscinodiscophyceae</taxon>
        <taxon>Thalassiosirophycidae</taxon>
        <taxon>Stephanodiscales</taxon>
        <taxon>Stephanodiscaceae</taxon>
        <taxon>Stephanodiscus</taxon>
    </lineage>
</organism>
<protein>
    <submittedName>
        <fullName evidence="2">Uncharacterized protein</fullName>
    </submittedName>
</protein>
<comment type="caution">
    <text evidence="2">The sequence shown here is derived from an EMBL/GenBank/DDBJ whole genome shotgun (WGS) entry which is preliminary data.</text>
</comment>
<evidence type="ECO:0000313" key="2">
    <source>
        <dbReference type="EMBL" id="KAL3770626.1"/>
    </source>
</evidence>
<feature type="region of interest" description="Disordered" evidence="1">
    <location>
        <begin position="369"/>
        <end position="454"/>
    </location>
</feature>
<keyword evidence="3" id="KW-1185">Reference proteome</keyword>
<dbReference type="AlphaFoldDB" id="A0ABD3N3H5"/>
<evidence type="ECO:0000256" key="1">
    <source>
        <dbReference type="SAM" id="MobiDB-lite"/>
    </source>
</evidence>
<feature type="region of interest" description="Disordered" evidence="1">
    <location>
        <begin position="1"/>
        <end position="73"/>
    </location>
</feature>
<reference evidence="2 3" key="1">
    <citation type="submission" date="2024-10" db="EMBL/GenBank/DDBJ databases">
        <title>Updated reference genomes for cyclostephanoid diatoms.</title>
        <authorList>
            <person name="Roberts W.R."/>
            <person name="Alverson A.J."/>
        </authorList>
    </citation>
    <scope>NUCLEOTIDE SEQUENCE [LARGE SCALE GENOMIC DNA]</scope>
    <source>
        <strain evidence="2 3">AJA276-08</strain>
    </source>
</reference>
<name>A0ABD3N3H5_9STRA</name>
<feature type="compositionally biased region" description="Basic and acidic residues" evidence="1">
    <location>
        <begin position="107"/>
        <end position="119"/>
    </location>
</feature>
<accession>A0ABD3N3H5</accession>